<comment type="caution">
    <text evidence="2">The sequence shown here is derived from an EMBL/GenBank/DDBJ whole genome shotgun (WGS) entry which is preliminary data.</text>
</comment>
<dbReference type="InterPro" id="IPR048147">
    <property type="entry name" value="CBO0543-like"/>
</dbReference>
<proteinExistence type="predicted"/>
<keyword evidence="3" id="KW-1185">Reference proteome</keyword>
<keyword evidence="1" id="KW-0812">Transmembrane</keyword>
<feature type="transmembrane region" description="Helical" evidence="1">
    <location>
        <begin position="29"/>
        <end position="48"/>
    </location>
</feature>
<evidence type="ECO:0000313" key="2">
    <source>
        <dbReference type="EMBL" id="TXC81588.1"/>
    </source>
</evidence>
<name>A0A5C6VEL3_9BACI</name>
<organism evidence="2 3">
    <name type="scientific">Metabacillus litoralis</name>
    <dbReference type="NCBI Taxonomy" id="152268"/>
    <lineage>
        <taxon>Bacteria</taxon>
        <taxon>Bacillati</taxon>
        <taxon>Bacillota</taxon>
        <taxon>Bacilli</taxon>
        <taxon>Bacillales</taxon>
        <taxon>Bacillaceae</taxon>
        <taxon>Metabacillus</taxon>
    </lineage>
</organism>
<accession>A0A5C6VEL3</accession>
<protein>
    <submittedName>
        <fullName evidence="2">Uncharacterized protein</fullName>
    </submittedName>
</protein>
<keyword evidence="1" id="KW-1133">Transmembrane helix</keyword>
<feature type="transmembrane region" description="Helical" evidence="1">
    <location>
        <begin position="69"/>
        <end position="88"/>
    </location>
</feature>
<feature type="transmembrane region" description="Helical" evidence="1">
    <location>
        <begin position="5"/>
        <end position="23"/>
    </location>
</feature>
<reference evidence="2 3" key="1">
    <citation type="journal article" date="2005" name="Int. J. Syst. Evol. Microbiol.">
        <title>Bacillus litoralis sp. nov., isolated from a tidal flat of the Yellow Sea in Korea.</title>
        <authorList>
            <person name="Yoon J.H."/>
            <person name="Oh T.K."/>
        </authorList>
    </citation>
    <scope>NUCLEOTIDE SEQUENCE [LARGE SCALE GENOMIC DNA]</scope>
    <source>
        <strain evidence="2 3">SW-211</strain>
    </source>
</reference>
<evidence type="ECO:0000256" key="1">
    <source>
        <dbReference type="SAM" id="Phobius"/>
    </source>
</evidence>
<dbReference type="EMBL" id="VOQF01000024">
    <property type="protein sequence ID" value="TXC81588.1"/>
    <property type="molecule type" value="Genomic_DNA"/>
</dbReference>
<dbReference type="RefSeq" id="WP_146950776.1">
    <property type="nucleotide sequence ID" value="NZ_VOQF01000024.1"/>
</dbReference>
<dbReference type="NCBIfam" id="NF041644">
    <property type="entry name" value="CBO0543_fam"/>
    <property type="match status" value="1"/>
</dbReference>
<evidence type="ECO:0000313" key="3">
    <source>
        <dbReference type="Proteomes" id="UP000321363"/>
    </source>
</evidence>
<feature type="transmembrane region" description="Helical" evidence="1">
    <location>
        <begin position="128"/>
        <end position="146"/>
    </location>
</feature>
<gene>
    <name evidence="2" type="ORF">FS935_22055</name>
</gene>
<sequence length="172" mass="20774">MLEKFIYRMGIVIAIISFPTLFKRSSYKLWVPFFIWNGFVNVLFNSYLVKTNKVKYPIRFKPRIFKINIVYDVLVCPYLSIWYCQSTYNDKLPTMIKKLFLWGIPQGAYEILLERKTNSLRFKRGYEWYHSLFLVFIVKILSRLALELIKSYIFKNRVQIKMKPPNQKLNES</sequence>
<dbReference type="Proteomes" id="UP000321363">
    <property type="component" value="Unassembled WGS sequence"/>
</dbReference>
<dbReference type="AlphaFoldDB" id="A0A5C6VEL3"/>
<keyword evidence="1" id="KW-0472">Membrane</keyword>
<dbReference type="OrthoDB" id="2622010at2"/>